<keyword evidence="3" id="KW-1185">Reference proteome</keyword>
<accession>K9WV69</accession>
<dbReference type="OrthoDB" id="514018at2"/>
<dbReference type="Pfam" id="PF01844">
    <property type="entry name" value="HNH"/>
    <property type="match status" value="1"/>
</dbReference>
<reference evidence="2 3" key="1">
    <citation type="submission" date="2012-06" db="EMBL/GenBank/DDBJ databases">
        <title>Finished chromosome of genome of Cylindrospermum stagnale PCC 7417.</title>
        <authorList>
            <consortium name="US DOE Joint Genome Institute"/>
            <person name="Gugger M."/>
            <person name="Coursin T."/>
            <person name="Rippka R."/>
            <person name="Tandeau De Marsac N."/>
            <person name="Huntemann M."/>
            <person name="Wei C.-L."/>
            <person name="Han J."/>
            <person name="Detter J.C."/>
            <person name="Han C."/>
            <person name="Tapia R."/>
            <person name="Chen A."/>
            <person name="Kyrpides N."/>
            <person name="Mavromatis K."/>
            <person name="Markowitz V."/>
            <person name="Szeto E."/>
            <person name="Ivanova N."/>
            <person name="Pagani I."/>
            <person name="Pati A."/>
            <person name="Goodwin L."/>
            <person name="Nordberg H.P."/>
            <person name="Cantor M.N."/>
            <person name="Hua S.X."/>
            <person name="Woyke T."/>
            <person name="Kerfeld C.A."/>
        </authorList>
    </citation>
    <scope>NUCLEOTIDE SEQUENCE [LARGE SCALE GENOMIC DNA]</scope>
    <source>
        <strain evidence="2 3">PCC 7417</strain>
    </source>
</reference>
<dbReference type="eggNOG" id="COG1403">
    <property type="taxonomic scope" value="Bacteria"/>
</dbReference>
<dbReference type="GO" id="GO:0004519">
    <property type="term" value="F:endonuclease activity"/>
    <property type="evidence" value="ECO:0007669"/>
    <property type="project" value="UniProtKB-KW"/>
</dbReference>
<dbReference type="Proteomes" id="UP000010475">
    <property type="component" value="Chromosome"/>
</dbReference>
<dbReference type="GO" id="GO:0008270">
    <property type="term" value="F:zinc ion binding"/>
    <property type="evidence" value="ECO:0007669"/>
    <property type="project" value="InterPro"/>
</dbReference>
<organism evidence="2 3">
    <name type="scientific">Cylindrospermum stagnale PCC 7417</name>
    <dbReference type="NCBI Taxonomy" id="56107"/>
    <lineage>
        <taxon>Bacteria</taxon>
        <taxon>Bacillati</taxon>
        <taxon>Cyanobacteriota</taxon>
        <taxon>Cyanophyceae</taxon>
        <taxon>Nostocales</taxon>
        <taxon>Nostocaceae</taxon>
        <taxon>Cylindrospermum</taxon>
    </lineage>
</organism>
<dbReference type="InterPro" id="IPR052892">
    <property type="entry name" value="NA-targeting_endonuclease"/>
</dbReference>
<keyword evidence="2" id="KW-0378">Hydrolase</keyword>
<dbReference type="InterPro" id="IPR003615">
    <property type="entry name" value="HNH_nuc"/>
</dbReference>
<protein>
    <submittedName>
        <fullName evidence="2">Restriction endonuclease</fullName>
    </submittedName>
</protein>
<proteinExistence type="predicted"/>
<dbReference type="AlphaFoldDB" id="K9WV69"/>
<dbReference type="HOGENOM" id="CLU_104142_1_0_3"/>
<dbReference type="SMART" id="SM00507">
    <property type="entry name" value="HNHc"/>
    <property type="match status" value="1"/>
</dbReference>
<dbReference type="PANTHER" id="PTHR33877">
    <property type="entry name" value="SLL1193 PROTEIN"/>
    <property type="match status" value="1"/>
</dbReference>
<gene>
    <name evidence="2" type="ORF">Cylst_1107</name>
</gene>
<dbReference type="EMBL" id="CP003642">
    <property type="protein sequence ID" value="AFZ23417.1"/>
    <property type="molecule type" value="Genomic_DNA"/>
</dbReference>
<sequence>MSDNRVTVQQKKAVFERAKGCCEYCRSQARFAIQPFSIEHIIPRSQGGKTSLDNLALSCQGCNNHKYNKTEGRDILSENFVSLYHPRQQRWSEHFAWNDYFTVVIGLTPTGRATVETLQLNREGVVNLRRVLYDIGEHPPAESDN</sequence>
<dbReference type="KEGG" id="csg:Cylst_1107"/>
<dbReference type="PATRIC" id="fig|56107.3.peg.1253"/>
<feature type="domain" description="HNH nuclease" evidence="1">
    <location>
        <begin position="9"/>
        <end position="64"/>
    </location>
</feature>
<dbReference type="PANTHER" id="PTHR33877:SF1">
    <property type="entry name" value="TYPE IV METHYL-DIRECTED RESTRICTION ENZYME ECOKMCRA"/>
    <property type="match status" value="1"/>
</dbReference>
<dbReference type="GO" id="GO:0003676">
    <property type="term" value="F:nucleic acid binding"/>
    <property type="evidence" value="ECO:0007669"/>
    <property type="project" value="InterPro"/>
</dbReference>
<evidence type="ECO:0000259" key="1">
    <source>
        <dbReference type="SMART" id="SM00507"/>
    </source>
</evidence>
<name>K9WV69_9NOST</name>
<dbReference type="STRING" id="56107.Cylst_1107"/>
<dbReference type="CDD" id="cd00085">
    <property type="entry name" value="HNHc"/>
    <property type="match status" value="1"/>
</dbReference>
<keyword evidence="2" id="KW-0540">Nuclease</keyword>
<dbReference type="InterPro" id="IPR002711">
    <property type="entry name" value="HNH"/>
</dbReference>
<dbReference type="RefSeq" id="WP_015206673.1">
    <property type="nucleotide sequence ID" value="NC_019757.1"/>
</dbReference>
<keyword evidence="2" id="KW-0255">Endonuclease</keyword>
<evidence type="ECO:0000313" key="3">
    <source>
        <dbReference type="Proteomes" id="UP000010475"/>
    </source>
</evidence>
<evidence type="ECO:0000313" key="2">
    <source>
        <dbReference type="EMBL" id="AFZ23417.1"/>
    </source>
</evidence>
<dbReference type="Gene3D" id="1.10.30.50">
    <property type="match status" value="1"/>
</dbReference>